<evidence type="ECO:0000313" key="1">
    <source>
        <dbReference type="EMBL" id="MBT0956758.1"/>
    </source>
</evidence>
<reference evidence="1 2" key="1">
    <citation type="journal article" date="2021" name="Arch. Microbiol.">
        <title>Harenicola maris gen. nov., sp. nov. isolated from the Sea of Japan shallow sediments.</title>
        <authorList>
            <person name="Romanenko L.A."/>
            <person name="Kurilenko V.V."/>
            <person name="Chernysheva N.Y."/>
            <person name="Tekutyeva L.A."/>
            <person name="Velansky P.V."/>
            <person name="Svetashev V.I."/>
            <person name="Isaeva M.P."/>
        </authorList>
    </citation>
    <scope>NUCLEOTIDE SEQUENCE [LARGE SCALE GENOMIC DNA]</scope>
    <source>
        <strain evidence="1 2">KMM 3653</strain>
    </source>
</reference>
<accession>A0AAP2G3F6</accession>
<dbReference type="Proteomes" id="UP001315686">
    <property type="component" value="Unassembled WGS sequence"/>
</dbReference>
<dbReference type="RefSeq" id="WP_327792951.1">
    <property type="nucleotide sequence ID" value="NZ_JADQAZ010000001.1"/>
</dbReference>
<proteinExistence type="predicted"/>
<gene>
    <name evidence="1" type="ORF">IV417_05130</name>
</gene>
<organism evidence="1 2">
    <name type="scientific">Harenicola maris</name>
    <dbReference type="NCBI Taxonomy" id="2841044"/>
    <lineage>
        <taxon>Bacteria</taxon>
        <taxon>Pseudomonadati</taxon>
        <taxon>Pseudomonadota</taxon>
        <taxon>Alphaproteobacteria</taxon>
        <taxon>Rhodobacterales</taxon>
        <taxon>Paracoccaceae</taxon>
        <taxon>Harenicola</taxon>
    </lineage>
</organism>
<dbReference type="EMBL" id="JADQAZ010000001">
    <property type="protein sequence ID" value="MBT0956758.1"/>
    <property type="molecule type" value="Genomic_DNA"/>
</dbReference>
<sequence length="124" mass="13781">MDWMEQMRQVLRGHYDPAGPADVIGYLRGSADPGVWRQMERTGSGQMIILGNRPPSQREWAAAGVAQRGGEVVVTRAMLNGFMVLYGGFMIRPWGHIVVPDHDVRTLGFPGSLASWTRNYIAPQ</sequence>
<keyword evidence="2" id="KW-1185">Reference proteome</keyword>
<comment type="caution">
    <text evidence="1">The sequence shown here is derived from an EMBL/GenBank/DDBJ whole genome shotgun (WGS) entry which is preliminary data.</text>
</comment>
<name>A0AAP2G3F6_9RHOB</name>
<protein>
    <submittedName>
        <fullName evidence="1">Uncharacterized protein</fullName>
    </submittedName>
</protein>
<dbReference type="AlphaFoldDB" id="A0AAP2G3F6"/>
<evidence type="ECO:0000313" key="2">
    <source>
        <dbReference type="Proteomes" id="UP001315686"/>
    </source>
</evidence>